<proteinExistence type="predicted"/>
<protein>
    <recommendedName>
        <fullName evidence="3">DUF268 domain-containing protein</fullName>
    </recommendedName>
</protein>
<dbReference type="EMBL" id="DAKRPA010000066">
    <property type="protein sequence ID" value="DBA00292.1"/>
    <property type="molecule type" value="Genomic_DNA"/>
</dbReference>
<keyword evidence="2" id="KW-1185">Reference proteome</keyword>
<comment type="caution">
    <text evidence="1">The sequence shown here is derived from an EMBL/GenBank/DDBJ whole genome shotgun (WGS) entry which is preliminary data.</text>
</comment>
<dbReference type="InterPro" id="IPR004951">
    <property type="entry name" value="DUF268_CAE_spp"/>
</dbReference>
<sequence length="471" mass="52828">MRTSRHHAPSHRGIKQLISTAILVTIVRLTAIGLVSGSALEGGSVRASEGSESQPWILRDPGFSVDVIVTPFADDVWTRRANPDQELEVLHIPSSVLNISIVMPPTANVSDARVSITLFSPDKQDPSRYKAIADTNVQYSRSYRMDVGTHATRMILRVYIEARAGTDVDAKAAKLRAFYARTLDLKPSAPQIMECAPSSKVDLHITSHPRTNMPPNLCNDYTMNGTIPVHKWYFDDQSDADKTYQERSLDEIERLITKAKARETYYYGKTDEYLFHALEKYPIRGKHVLIMGSTIPWYEAICIAFEAASCTTIDYNRLRYNHPKIQTYTVTDFSKSLTARKKYDAIFSISSFEHDGLGRYGDRLDPTADLKAMENLLQYTHPDSSGPDTTSLFLVVPVGADAVVWNAQRIYGPLRLPLLFQAWHLVESFGFQKSDFTAPFALDHQPVFVLQKPPSTANHRAGATSSEHTEL</sequence>
<dbReference type="Pfam" id="PF03269">
    <property type="entry name" value="DUF268"/>
    <property type="match status" value="1"/>
</dbReference>
<reference evidence="1" key="2">
    <citation type="journal article" date="2023" name="Microbiol Resour">
        <title>Decontamination and Annotation of the Draft Genome Sequence of the Oomycete Lagenidium giganteum ARSEF 373.</title>
        <authorList>
            <person name="Morgan W.R."/>
            <person name="Tartar A."/>
        </authorList>
    </citation>
    <scope>NUCLEOTIDE SEQUENCE</scope>
    <source>
        <strain evidence="1">ARSEF 373</strain>
    </source>
</reference>
<reference evidence="1" key="1">
    <citation type="submission" date="2022-11" db="EMBL/GenBank/DDBJ databases">
        <authorList>
            <person name="Morgan W.R."/>
            <person name="Tartar A."/>
        </authorList>
    </citation>
    <scope>NUCLEOTIDE SEQUENCE</scope>
    <source>
        <strain evidence="1">ARSEF 373</strain>
    </source>
</reference>
<dbReference type="Proteomes" id="UP001146120">
    <property type="component" value="Unassembled WGS sequence"/>
</dbReference>
<accession>A0AAV2Z0Y2</accession>
<organism evidence="1 2">
    <name type="scientific">Lagenidium giganteum</name>
    <dbReference type="NCBI Taxonomy" id="4803"/>
    <lineage>
        <taxon>Eukaryota</taxon>
        <taxon>Sar</taxon>
        <taxon>Stramenopiles</taxon>
        <taxon>Oomycota</taxon>
        <taxon>Peronosporomycetes</taxon>
        <taxon>Pythiales</taxon>
        <taxon>Pythiaceae</taxon>
    </lineage>
</organism>
<evidence type="ECO:0000313" key="1">
    <source>
        <dbReference type="EMBL" id="DBA00292.1"/>
    </source>
</evidence>
<gene>
    <name evidence="1" type="ORF">N0F65_001487</name>
</gene>
<evidence type="ECO:0000313" key="2">
    <source>
        <dbReference type="Proteomes" id="UP001146120"/>
    </source>
</evidence>
<name>A0AAV2Z0Y2_9STRA</name>
<dbReference type="AlphaFoldDB" id="A0AAV2Z0Y2"/>
<evidence type="ECO:0008006" key="3">
    <source>
        <dbReference type="Google" id="ProtNLM"/>
    </source>
</evidence>